<keyword evidence="3" id="KW-0067">ATP-binding</keyword>
<dbReference type="Proteomes" id="UP001140011">
    <property type="component" value="Unassembled WGS sequence"/>
</dbReference>
<dbReference type="InterPro" id="IPR029047">
    <property type="entry name" value="HSP70_peptide-bd_sf"/>
</dbReference>
<dbReference type="PANTHER" id="PTHR45639:SF32">
    <property type="entry name" value="HEAT SHOCK PROTEIN PDR13"/>
    <property type="match status" value="1"/>
</dbReference>
<dbReference type="Gene3D" id="3.90.640.10">
    <property type="entry name" value="Actin, Chain A, domain 4"/>
    <property type="match status" value="1"/>
</dbReference>
<proteinExistence type="inferred from homology"/>
<reference evidence="5" key="1">
    <citation type="submission" date="2022-07" db="EMBL/GenBank/DDBJ databases">
        <title>Phylogenomic reconstructions and comparative analyses of Kickxellomycotina fungi.</title>
        <authorList>
            <person name="Reynolds N.K."/>
            <person name="Stajich J.E."/>
            <person name="Barry K."/>
            <person name="Grigoriev I.V."/>
            <person name="Crous P."/>
            <person name="Smith M.E."/>
        </authorList>
    </citation>
    <scope>NUCLEOTIDE SEQUENCE</scope>
    <source>
        <strain evidence="5">BCRC 34297</strain>
    </source>
</reference>
<organism evidence="5 6">
    <name type="scientific">Coemansia pectinata</name>
    <dbReference type="NCBI Taxonomy" id="1052879"/>
    <lineage>
        <taxon>Eukaryota</taxon>
        <taxon>Fungi</taxon>
        <taxon>Fungi incertae sedis</taxon>
        <taxon>Zoopagomycota</taxon>
        <taxon>Kickxellomycotina</taxon>
        <taxon>Kickxellomycetes</taxon>
        <taxon>Kickxellales</taxon>
        <taxon>Kickxellaceae</taxon>
        <taxon>Coemansia</taxon>
    </lineage>
</organism>
<keyword evidence="2" id="KW-0547">Nucleotide-binding</keyword>
<dbReference type="PRINTS" id="PR00301">
    <property type="entry name" value="HEATSHOCK70"/>
</dbReference>
<keyword evidence="6" id="KW-1185">Reference proteome</keyword>
<dbReference type="OrthoDB" id="29851at2759"/>
<feature type="compositionally biased region" description="Acidic residues" evidence="4">
    <location>
        <begin position="463"/>
        <end position="480"/>
    </location>
</feature>
<dbReference type="AlphaFoldDB" id="A0A9W8GZL7"/>
<dbReference type="GO" id="GO:0140662">
    <property type="term" value="F:ATP-dependent protein folding chaperone"/>
    <property type="evidence" value="ECO:0007669"/>
    <property type="project" value="InterPro"/>
</dbReference>
<dbReference type="SUPFAM" id="SSF100920">
    <property type="entry name" value="Heat shock protein 70kD (HSP70), peptide-binding domain"/>
    <property type="match status" value="1"/>
</dbReference>
<dbReference type="Pfam" id="PF00012">
    <property type="entry name" value="HSP70"/>
    <property type="match status" value="1"/>
</dbReference>
<accession>A0A9W8GZL7</accession>
<dbReference type="Gene3D" id="3.30.420.40">
    <property type="match status" value="2"/>
</dbReference>
<evidence type="ECO:0000313" key="5">
    <source>
        <dbReference type="EMBL" id="KAJ2756943.1"/>
    </source>
</evidence>
<dbReference type="PANTHER" id="PTHR45639">
    <property type="entry name" value="HSC70CB, ISOFORM G-RELATED"/>
    <property type="match status" value="1"/>
</dbReference>
<dbReference type="InterPro" id="IPR013126">
    <property type="entry name" value="Hsp_70_fam"/>
</dbReference>
<dbReference type="Gene3D" id="3.30.30.30">
    <property type="match status" value="1"/>
</dbReference>
<evidence type="ECO:0000313" key="6">
    <source>
        <dbReference type="Proteomes" id="UP001140011"/>
    </source>
</evidence>
<sequence>MSTAAKTYIGLSVGNHNSVIAIINKDHRAEVIANEDGEHKTPTYIAFSGEEEYHGSQAKHQIVRNAQNTVAGFRDILGKQYSASMAEQHAGFAAIEAEADGSAVFVIRAGESGSELRLTAHDATVRYLVRLRTTAEEYLGRKIDGAVLAVPVWFTEAQRASISAACADAGLPLLQLVTEPAAAALQYGLGRESSSDSVALVVDVGGTGSDVSLVAATGGLVTVVASAHTTAVSGEVIDDVLVRHFAAEFTRANGVDVMGNARAVRKLRQSVEGTKRTLSSATTAPCAVESLADGIDFNSSVNRTRFDILCARTYAPLLETIEKVVADAGYTLNQVDQVLLCGGAARVRKLQSRVASLFPESTEIRDDAAEELDEVIAAGCAEQAALIAQGVADPSVQAAADLKVDVLANAVGLQINADDLAPVLRKDTPLPASRSVRVALPKGETRAYIAVSEGEPVPPKPESEEDEEENDDEDAEEEEAAPLYRPTRLLAEMVLELDAADENTRVEVSFFVGTDKKLTVTATEPVSGKTITAVIPQ</sequence>
<dbReference type="GO" id="GO:0005524">
    <property type="term" value="F:ATP binding"/>
    <property type="evidence" value="ECO:0007669"/>
    <property type="project" value="UniProtKB-KW"/>
</dbReference>
<dbReference type="FunFam" id="3.90.640.10:FF:000010">
    <property type="entry name" value="heat shock 70 kDa protein 14"/>
    <property type="match status" value="1"/>
</dbReference>
<evidence type="ECO:0000256" key="3">
    <source>
        <dbReference type="ARBA" id="ARBA00022840"/>
    </source>
</evidence>
<comment type="similarity">
    <text evidence="1">Belongs to the heat shock protein 70 family.</text>
</comment>
<evidence type="ECO:0000256" key="1">
    <source>
        <dbReference type="ARBA" id="ARBA00007381"/>
    </source>
</evidence>
<name>A0A9W8GZL7_9FUNG</name>
<protein>
    <submittedName>
        <fullName evidence="5">Hsp70 protein that interacts with Zuo1p</fullName>
    </submittedName>
</protein>
<evidence type="ECO:0000256" key="2">
    <source>
        <dbReference type="ARBA" id="ARBA00022741"/>
    </source>
</evidence>
<gene>
    <name evidence="5" type="primary">SSZ1</name>
    <name evidence="5" type="ORF">GGI19_000465</name>
</gene>
<dbReference type="GO" id="GO:0005634">
    <property type="term" value="C:nucleus"/>
    <property type="evidence" value="ECO:0007669"/>
    <property type="project" value="TreeGrafter"/>
</dbReference>
<dbReference type="EMBL" id="JANBUH010000012">
    <property type="protein sequence ID" value="KAJ2756943.1"/>
    <property type="molecule type" value="Genomic_DNA"/>
</dbReference>
<dbReference type="SUPFAM" id="SSF53067">
    <property type="entry name" value="Actin-like ATPase domain"/>
    <property type="match status" value="2"/>
</dbReference>
<dbReference type="GO" id="GO:0005829">
    <property type="term" value="C:cytosol"/>
    <property type="evidence" value="ECO:0007669"/>
    <property type="project" value="TreeGrafter"/>
</dbReference>
<evidence type="ECO:0000256" key="4">
    <source>
        <dbReference type="SAM" id="MobiDB-lite"/>
    </source>
</evidence>
<dbReference type="Gene3D" id="2.60.34.10">
    <property type="entry name" value="Substrate Binding Domain Of DNAk, Chain A, domain 1"/>
    <property type="match status" value="1"/>
</dbReference>
<feature type="region of interest" description="Disordered" evidence="4">
    <location>
        <begin position="449"/>
        <end position="485"/>
    </location>
</feature>
<dbReference type="InterPro" id="IPR043129">
    <property type="entry name" value="ATPase_NBD"/>
</dbReference>
<comment type="caution">
    <text evidence="5">The sequence shown here is derived from an EMBL/GenBank/DDBJ whole genome shotgun (WGS) entry which is preliminary data.</text>
</comment>